<dbReference type="EMBL" id="FOVR01000002">
    <property type="protein sequence ID" value="SFN97904.1"/>
    <property type="molecule type" value="Genomic_DNA"/>
</dbReference>
<protein>
    <submittedName>
        <fullName evidence="1">Uncharacterized protein</fullName>
    </submittedName>
</protein>
<organism evidence="1 2">
    <name type="scientific">Cohaesibacter marisflavi</name>
    <dbReference type="NCBI Taxonomy" id="655353"/>
    <lineage>
        <taxon>Bacteria</taxon>
        <taxon>Pseudomonadati</taxon>
        <taxon>Pseudomonadota</taxon>
        <taxon>Alphaproteobacteria</taxon>
        <taxon>Hyphomicrobiales</taxon>
        <taxon>Cohaesibacteraceae</taxon>
    </lineage>
</organism>
<sequence length="70" mass="7912">MPKYISIRPHLLNETEIESVILHSGMDPHDRGLIVDFLVENYAVDLDLLASVFSHFECDSLQSIPMQEAA</sequence>
<proteinExistence type="predicted"/>
<reference evidence="1 2" key="1">
    <citation type="submission" date="2016-10" db="EMBL/GenBank/DDBJ databases">
        <authorList>
            <person name="de Groot N.N."/>
        </authorList>
    </citation>
    <scope>NUCLEOTIDE SEQUENCE [LARGE SCALE GENOMIC DNA]</scope>
    <source>
        <strain evidence="1 2">CGMCC 1.9157</strain>
    </source>
</reference>
<gene>
    <name evidence="1" type="ORF">SAMN04488056_102584</name>
</gene>
<dbReference type="AlphaFoldDB" id="A0A1I5DF64"/>
<evidence type="ECO:0000313" key="2">
    <source>
        <dbReference type="Proteomes" id="UP000199236"/>
    </source>
</evidence>
<accession>A0A1I5DF64</accession>
<dbReference type="OrthoDB" id="8454838at2"/>
<dbReference type="Proteomes" id="UP000199236">
    <property type="component" value="Unassembled WGS sequence"/>
</dbReference>
<keyword evidence="2" id="KW-1185">Reference proteome</keyword>
<dbReference type="RefSeq" id="WP_090070188.1">
    <property type="nucleotide sequence ID" value="NZ_FOVR01000002.1"/>
</dbReference>
<evidence type="ECO:0000313" key="1">
    <source>
        <dbReference type="EMBL" id="SFN97904.1"/>
    </source>
</evidence>
<name>A0A1I5DF64_9HYPH</name>